<dbReference type="InterPro" id="IPR005269">
    <property type="entry name" value="LOG"/>
</dbReference>
<dbReference type="KEGG" id="sus:Acid_3894"/>
<proteinExistence type="inferred from homology"/>
<keyword evidence="3" id="KW-0203">Cytokinin biosynthesis</keyword>
<keyword evidence="3" id="KW-0378">Hydrolase</keyword>
<dbReference type="Pfam" id="PF03641">
    <property type="entry name" value="Lysine_decarbox"/>
    <property type="match status" value="1"/>
</dbReference>
<evidence type="ECO:0000256" key="1">
    <source>
        <dbReference type="ARBA" id="ARBA00000274"/>
    </source>
</evidence>
<dbReference type="GO" id="GO:0005829">
    <property type="term" value="C:cytosol"/>
    <property type="evidence" value="ECO:0007669"/>
    <property type="project" value="TreeGrafter"/>
</dbReference>
<dbReference type="PANTHER" id="PTHR31223">
    <property type="entry name" value="LOG FAMILY PROTEIN YJL055W"/>
    <property type="match status" value="1"/>
</dbReference>
<dbReference type="EMBL" id="CP000473">
    <property type="protein sequence ID" value="ABJ84862.1"/>
    <property type="molecule type" value="Genomic_DNA"/>
</dbReference>
<name>Q01ZQ3_SOLUE</name>
<comment type="catalytic activity">
    <reaction evidence="1">
        <text>AMP + H2O = D-ribose 5-phosphate + adenine</text>
        <dbReference type="Rhea" id="RHEA:20129"/>
        <dbReference type="ChEBI" id="CHEBI:15377"/>
        <dbReference type="ChEBI" id="CHEBI:16708"/>
        <dbReference type="ChEBI" id="CHEBI:78346"/>
        <dbReference type="ChEBI" id="CHEBI:456215"/>
        <dbReference type="EC" id="3.2.2.4"/>
    </reaction>
</comment>
<dbReference type="OrthoDB" id="9801098at2"/>
<reference evidence="4" key="1">
    <citation type="submission" date="2006-10" db="EMBL/GenBank/DDBJ databases">
        <title>Complete sequence of Solibacter usitatus Ellin6076.</title>
        <authorList>
            <consortium name="US DOE Joint Genome Institute"/>
            <person name="Copeland A."/>
            <person name="Lucas S."/>
            <person name="Lapidus A."/>
            <person name="Barry K."/>
            <person name="Detter J.C."/>
            <person name="Glavina del Rio T."/>
            <person name="Hammon N."/>
            <person name="Israni S."/>
            <person name="Dalin E."/>
            <person name="Tice H."/>
            <person name="Pitluck S."/>
            <person name="Thompson L.S."/>
            <person name="Brettin T."/>
            <person name="Bruce D."/>
            <person name="Han C."/>
            <person name="Tapia R."/>
            <person name="Gilna P."/>
            <person name="Schmutz J."/>
            <person name="Larimer F."/>
            <person name="Land M."/>
            <person name="Hauser L."/>
            <person name="Kyrpides N."/>
            <person name="Mikhailova N."/>
            <person name="Janssen P.H."/>
            <person name="Kuske C.R."/>
            <person name="Richardson P."/>
        </authorList>
    </citation>
    <scope>NUCLEOTIDE SEQUENCE</scope>
    <source>
        <strain evidence="4">Ellin6076</strain>
    </source>
</reference>
<dbReference type="SUPFAM" id="SSF102405">
    <property type="entry name" value="MCP/YpsA-like"/>
    <property type="match status" value="1"/>
</dbReference>
<dbReference type="GO" id="GO:0009691">
    <property type="term" value="P:cytokinin biosynthetic process"/>
    <property type="evidence" value="ECO:0007669"/>
    <property type="project" value="UniProtKB-UniRule"/>
</dbReference>
<dbReference type="InterPro" id="IPR031100">
    <property type="entry name" value="LOG_fam"/>
</dbReference>
<dbReference type="STRING" id="234267.Acid_3894"/>
<dbReference type="EC" id="3.2.2.n1" evidence="3"/>
<sequence length="194" mass="21206">MIRSVCVYCASSGRSSEIYLEAAARLGRILAGQGIAIVYGGSSLGSMGQLASAALAAGGKVTGVLPRFMDELEWGNRALTELRIVDDMHERKRVMLELSDAAIALPGGCGTLEELFEAITWKRLGLYFGPVVLVNVNGFFDPCIELLNRCVDECFMDEKHRAMWSVATDPEAVMETLREAPAWSRDARKFAALR</sequence>
<dbReference type="Gene3D" id="3.40.50.450">
    <property type="match status" value="1"/>
</dbReference>
<protein>
    <recommendedName>
        <fullName evidence="3">Cytokinin riboside 5'-monophosphate phosphoribohydrolase</fullName>
        <ecNumber evidence="3">3.2.2.n1</ecNumber>
    </recommendedName>
</protein>
<accession>Q01ZQ3</accession>
<evidence type="ECO:0000256" key="2">
    <source>
        <dbReference type="ARBA" id="ARBA00006763"/>
    </source>
</evidence>
<dbReference type="GO" id="GO:0008714">
    <property type="term" value="F:AMP nucleosidase activity"/>
    <property type="evidence" value="ECO:0007669"/>
    <property type="project" value="UniProtKB-EC"/>
</dbReference>
<dbReference type="eggNOG" id="COG1611">
    <property type="taxonomic scope" value="Bacteria"/>
</dbReference>
<evidence type="ECO:0000256" key="3">
    <source>
        <dbReference type="RuleBase" id="RU363015"/>
    </source>
</evidence>
<gene>
    <name evidence="4" type="ordered locus">Acid_3894</name>
</gene>
<dbReference type="HOGENOM" id="CLU_058336_4_0_0"/>
<dbReference type="NCBIfam" id="TIGR00730">
    <property type="entry name" value="Rossman fold protein, TIGR00730 family"/>
    <property type="match status" value="1"/>
</dbReference>
<dbReference type="InParanoid" id="Q01ZQ3"/>
<evidence type="ECO:0000313" key="4">
    <source>
        <dbReference type="EMBL" id="ABJ84862.1"/>
    </source>
</evidence>
<dbReference type="PANTHER" id="PTHR31223:SF70">
    <property type="entry name" value="LOG FAMILY PROTEIN YJL055W"/>
    <property type="match status" value="1"/>
</dbReference>
<dbReference type="AlphaFoldDB" id="Q01ZQ3"/>
<organism evidence="4">
    <name type="scientific">Solibacter usitatus (strain Ellin6076)</name>
    <dbReference type="NCBI Taxonomy" id="234267"/>
    <lineage>
        <taxon>Bacteria</taxon>
        <taxon>Pseudomonadati</taxon>
        <taxon>Acidobacteriota</taxon>
        <taxon>Terriglobia</taxon>
        <taxon>Bryobacterales</taxon>
        <taxon>Solibacteraceae</taxon>
        <taxon>Candidatus Solibacter</taxon>
    </lineage>
</organism>
<comment type="similarity">
    <text evidence="2 3">Belongs to the LOG family.</text>
</comment>